<reference evidence="9" key="1">
    <citation type="journal article" date="2014" name="Int. J. Syst. Evol. Microbiol.">
        <title>Complete genome sequence of Corynebacterium casei LMG S-19264T (=DSM 44701T), isolated from a smear-ripened cheese.</title>
        <authorList>
            <consortium name="US DOE Joint Genome Institute (JGI-PGF)"/>
            <person name="Walter F."/>
            <person name="Albersmeier A."/>
            <person name="Kalinowski J."/>
            <person name="Ruckert C."/>
        </authorList>
    </citation>
    <scope>NUCLEOTIDE SEQUENCE</scope>
    <source>
        <strain evidence="9">CGMCC 1.15448</strain>
    </source>
</reference>
<sequence length="551" mass="61785">MKKSIFQYIITPVLLLAAFSACHKVEVPVTTELTPDVYPSDSASFITASGPVYVVLRGNYGVEFYMQQTLSTDESIMPARGGNWYDGAQNQQMHYHTYTKDNGYVNGNWYWLSTIIGVANQTLSILQKTETAGASKNQNLAEIKMIRALAYFWMMDNYGNVPIDTVYGDFTPHANVPRAKVFSFIESEVNAALPYLNSANNTSTYGRANKWTAYALLAKLYLNAEYYTGTARYNDAITACDAIINSGLFSFSSRANFLQMFYPTNGPTSVGSQNEFIFAIPFDPNFNNSPWPFRGVNIQARYDVPRSMGKVAAGGGYNFFSLPYTPSAPASTIPSFYAYFYDANDVRNGQWLTGLQYKHDGVTPITITTTYAGYDAITYAGNNNPYTYQLNLTPNVVLRQSVTSFDCGNDEVAWNMGYRDIKFYPDWTSPNRNQNNDIPVFRYADIIMMKAEAILRGGTATGGQTALSLVNSLRAVRTTSPAWTNVTLDSVYNERCREFTQERWHRNDMIRFGKFEGSWGFKTDSDPNHRIFPIPTNALTVNPALTQNPGY</sequence>
<dbReference type="AlphaFoldDB" id="A0A8J2XSX9"/>
<dbReference type="GO" id="GO:0009279">
    <property type="term" value="C:cell outer membrane"/>
    <property type="evidence" value="ECO:0007669"/>
    <property type="project" value="UniProtKB-SubCell"/>
</dbReference>
<dbReference type="PROSITE" id="PS51257">
    <property type="entry name" value="PROKAR_LIPOPROTEIN"/>
    <property type="match status" value="1"/>
</dbReference>
<comment type="subcellular location">
    <subcellularLocation>
        <location evidence="1">Cell outer membrane</location>
    </subcellularLocation>
</comment>
<dbReference type="Pfam" id="PF07980">
    <property type="entry name" value="SusD_RagB"/>
    <property type="match status" value="1"/>
</dbReference>
<dbReference type="InterPro" id="IPR033985">
    <property type="entry name" value="SusD-like_N"/>
</dbReference>
<evidence type="ECO:0000256" key="6">
    <source>
        <dbReference type="SAM" id="SignalP"/>
    </source>
</evidence>
<gene>
    <name evidence="9" type="ORF">GCM10011511_22530</name>
</gene>
<keyword evidence="3 6" id="KW-0732">Signal</keyword>
<evidence type="ECO:0000256" key="1">
    <source>
        <dbReference type="ARBA" id="ARBA00004442"/>
    </source>
</evidence>
<dbReference type="InterPro" id="IPR012944">
    <property type="entry name" value="SusD_RagB_dom"/>
</dbReference>
<proteinExistence type="inferred from homology"/>
<comment type="caution">
    <text evidence="9">The sequence shown here is derived from an EMBL/GenBank/DDBJ whole genome shotgun (WGS) entry which is preliminary data.</text>
</comment>
<keyword evidence="5" id="KW-0998">Cell outer membrane</keyword>
<dbReference type="RefSeq" id="WP_188931547.1">
    <property type="nucleotide sequence ID" value="NZ_BMJC01000002.1"/>
</dbReference>
<dbReference type="Pfam" id="PF14322">
    <property type="entry name" value="SusD-like_3"/>
    <property type="match status" value="1"/>
</dbReference>
<dbReference type="InterPro" id="IPR011990">
    <property type="entry name" value="TPR-like_helical_dom_sf"/>
</dbReference>
<evidence type="ECO:0000313" key="10">
    <source>
        <dbReference type="Proteomes" id="UP000607559"/>
    </source>
</evidence>
<feature type="domain" description="SusD-like N-terminal" evidence="8">
    <location>
        <begin position="81"/>
        <end position="222"/>
    </location>
</feature>
<keyword evidence="10" id="KW-1185">Reference proteome</keyword>
<accession>A0A8J2XSX9</accession>
<comment type="similarity">
    <text evidence="2">Belongs to the SusD family.</text>
</comment>
<keyword evidence="4" id="KW-0472">Membrane</keyword>
<evidence type="ECO:0000259" key="8">
    <source>
        <dbReference type="Pfam" id="PF14322"/>
    </source>
</evidence>
<dbReference type="EMBL" id="BMJC01000002">
    <property type="protein sequence ID" value="GGA98697.1"/>
    <property type="molecule type" value="Genomic_DNA"/>
</dbReference>
<evidence type="ECO:0008006" key="11">
    <source>
        <dbReference type="Google" id="ProtNLM"/>
    </source>
</evidence>
<dbReference type="Gene3D" id="1.25.40.390">
    <property type="match status" value="1"/>
</dbReference>
<feature type="chain" id="PRO_5035205777" description="RagB/SusD family nutrient uptake outer membrane protein" evidence="6">
    <location>
        <begin position="24"/>
        <end position="551"/>
    </location>
</feature>
<organism evidence="9 10">
    <name type="scientific">Puia dinghuensis</name>
    <dbReference type="NCBI Taxonomy" id="1792502"/>
    <lineage>
        <taxon>Bacteria</taxon>
        <taxon>Pseudomonadati</taxon>
        <taxon>Bacteroidota</taxon>
        <taxon>Chitinophagia</taxon>
        <taxon>Chitinophagales</taxon>
        <taxon>Chitinophagaceae</taxon>
        <taxon>Puia</taxon>
    </lineage>
</organism>
<feature type="domain" description="RagB/SusD" evidence="7">
    <location>
        <begin position="418"/>
        <end position="551"/>
    </location>
</feature>
<evidence type="ECO:0000256" key="4">
    <source>
        <dbReference type="ARBA" id="ARBA00023136"/>
    </source>
</evidence>
<dbReference type="SUPFAM" id="SSF48452">
    <property type="entry name" value="TPR-like"/>
    <property type="match status" value="1"/>
</dbReference>
<name>A0A8J2XSX9_9BACT</name>
<evidence type="ECO:0000256" key="2">
    <source>
        <dbReference type="ARBA" id="ARBA00006275"/>
    </source>
</evidence>
<evidence type="ECO:0000313" key="9">
    <source>
        <dbReference type="EMBL" id="GGA98697.1"/>
    </source>
</evidence>
<reference evidence="9" key="2">
    <citation type="submission" date="2020-09" db="EMBL/GenBank/DDBJ databases">
        <authorList>
            <person name="Sun Q."/>
            <person name="Zhou Y."/>
        </authorList>
    </citation>
    <scope>NUCLEOTIDE SEQUENCE</scope>
    <source>
        <strain evidence="9">CGMCC 1.15448</strain>
    </source>
</reference>
<evidence type="ECO:0000256" key="5">
    <source>
        <dbReference type="ARBA" id="ARBA00023237"/>
    </source>
</evidence>
<dbReference type="Proteomes" id="UP000607559">
    <property type="component" value="Unassembled WGS sequence"/>
</dbReference>
<protein>
    <recommendedName>
        <fullName evidence="11">RagB/SusD family nutrient uptake outer membrane protein</fullName>
    </recommendedName>
</protein>
<evidence type="ECO:0000259" key="7">
    <source>
        <dbReference type="Pfam" id="PF07980"/>
    </source>
</evidence>
<evidence type="ECO:0000256" key="3">
    <source>
        <dbReference type="ARBA" id="ARBA00022729"/>
    </source>
</evidence>
<feature type="signal peptide" evidence="6">
    <location>
        <begin position="1"/>
        <end position="23"/>
    </location>
</feature>